<dbReference type="SMART" id="SM00487">
    <property type="entry name" value="DEXDc"/>
    <property type="match status" value="1"/>
</dbReference>
<feature type="transmembrane region" description="Helical" evidence="14">
    <location>
        <begin position="245"/>
        <end position="267"/>
    </location>
</feature>
<feature type="signal peptide" evidence="15">
    <location>
        <begin position="1"/>
        <end position="18"/>
    </location>
</feature>
<gene>
    <name evidence="20" type="ORF">RDWZM_002260</name>
</gene>
<feature type="domain" description="Dicer dsRNA-binding fold" evidence="19">
    <location>
        <begin position="753"/>
        <end position="852"/>
    </location>
</feature>
<dbReference type="PANTHER" id="PTHR14950">
    <property type="entry name" value="DICER-RELATED"/>
    <property type="match status" value="1"/>
</dbReference>
<proteinExistence type="predicted"/>
<evidence type="ECO:0000256" key="13">
    <source>
        <dbReference type="PROSITE-ProRule" id="PRU00657"/>
    </source>
</evidence>
<sequence length="1739" mass="196949">MKYQVIIAFTLLVGAVFAQEMMDDQFEGAASEMDLAVAESAGGGAVAGGAAAAGAKAAKAGAAGFGAKGGAAGVAGAKAGKKGGFAAGAAAGAAGFKKGGKAGAAGAAGAKFAKFGKKGGFAKVGGAGFNKKFGAVKTFGMAQGFKFGKAGGAFAAGGAAGAAGKKAGFAKAAGAAGAAKAGKKGAKGAAAAAFAKGGKAGKAAAKAGFAKAAAAGVKAGKAGKFGKGGKVIGTLETTTFIHGKVLVRIASAFTLIICVLCLLACMVERYCCSNTQAIHSSISLKTSSKDVEQIKIFSIMNENHLTSILTEKLSDSNDDIEPDSSSYIQLRDYQKYLFNIAVKRNVVVYLETGAGKTMIAVMLINHKLYQTNGKYPEEGKRTVFLAPTRPLVEQHLKTLTEFIPCNIARLTGDHNVDYFTLEEWRNYFQNHEILLCTPQVLVDALIKGFVKISNFNLLIFDEAHWCLKKNGRHSMHPYRKLMDLYKEQTKDVKPDEKPRVLGLSASILNALIESGSIDKSVQEIQDIYEATVESYDIRRYLKSAKVFILETDNSMFPFRICAKRRCNNEEIIKVIDLCQSLSKEYSLAKSLRKAIEKVQRLCNEEMGPWFAIEALCIYKKSCNDSSQKLLKELFNFLEMKIRSSFQEVQLDSELISEKVSELLKMLYIFRNNLNCIIFVNERIDANVLFRYLKFISETNPKYDFIKPGFICGSLISETENKTSLTSKFIENETKTIEYEKFCTQYAECSEKDSLQLLNHYLQRLPIDSFTDWRPNFVEYQPNNDINSVNTTEYIYIFIFPINSSIPGFIRGNARPNKHDAKLNCAFNVCKYLYGVGEIDEHLNIKTKEFLISNHYKELNLQIVIENGKRKNFQEFVSKKSEYCRKNSLFAERLLQFKIEQQWNLYVVDFSENAPNIPLLDNYNYSQSTKMGFIINQDQSLHRCESKNSSHIIFSQHIRQHVLMDGIDNFPTLTKKTEDAINFYYVPIKQTSLVNHEIDYDLIYLLQMWEQDFEHLSSKSKKVKIDLENRQNLLEQFEPKTIFSCIHRGFPKMYYAKNVSDVLPSHTFELNEKKDFAQITTYTDYYQNNYGYQLKYLDLPLLNSGNLKALVMNKYKFSLSFIIPKIEKEKTSNRLLFPIEIVLKYPMPMWSFMLWNSMPFVLYRLESFLIGNDVLNLVQKSNIRSFRDDINVETLITANNYQNQLYNHENNSDEFNMESESETEDSTETNDQYKLTNIDQIDFQDSTIKTALTQNVLMEKISNIISLNDSDNKWIENNIKDEQTETNEFGELLEKLRNHIFNSKLSYNDQRILFSQMTESLKFGDTSLFIFTGDIEPHIGSIRFNTFDLNSTQYHYPNPWYVTKALTINRSKDIWDLEQLETVGDSFLKMTTTLYLYFHYPSYDEGKLSLLKTAMICNENLFRSALIKDLQMYMIGNKLVLGNNWIVPFYPFDCKRQQPMEGPNRFKSIQIMNGDDIADCVEALIGAFIVYGSARVQTFIHPSYNVSNNDSSTKFYHIASYQRLEFIGDAILDYLITHFIYEKNSFLSPYEITLIRSALVNNSFYASIVVKYNLHKYLQFSNHLLAKSISRFVKKYKCQLYQQLGKFLSVLITEEEALNIDEIDVPKALADIFEALVGAIYIDNGFDLDSLWRIVYRMIKVEVDHFIKNIPLNPLSWLQKNFVNRHKFSSFQNAGIDNKKQIILTLMPESYDKKVENFIGYGYSKKQCRLSAAKRAMLTD</sequence>
<dbReference type="Proteomes" id="UP001142055">
    <property type="component" value="Chromosome 1"/>
</dbReference>
<dbReference type="PANTHER" id="PTHR14950:SF37">
    <property type="entry name" value="ENDORIBONUCLEASE DICER"/>
    <property type="match status" value="1"/>
</dbReference>
<evidence type="ECO:0000256" key="3">
    <source>
        <dbReference type="ARBA" id="ARBA00022722"/>
    </source>
</evidence>
<feature type="domain" description="RNase III" evidence="16">
    <location>
        <begin position="1496"/>
        <end position="1644"/>
    </location>
</feature>
<dbReference type="CDD" id="cd00593">
    <property type="entry name" value="RIBOc"/>
    <property type="match status" value="2"/>
</dbReference>
<keyword evidence="12" id="KW-0464">Manganese</keyword>
<dbReference type="PROSITE" id="PS50821">
    <property type="entry name" value="PAZ"/>
    <property type="match status" value="1"/>
</dbReference>
<dbReference type="GO" id="GO:0005524">
    <property type="term" value="F:ATP binding"/>
    <property type="evidence" value="ECO:0007669"/>
    <property type="project" value="UniProtKB-KW"/>
</dbReference>
<comment type="cofactor">
    <cofactor evidence="2">
        <name>Mg(2+)</name>
        <dbReference type="ChEBI" id="CHEBI:18420"/>
    </cofactor>
</comment>
<feature type="domain" description="Helicase ATP-binding" evidence="18">
    <location>
        <begin position="337"/>
        <end position="525"/>
    </location>
</feature>
<keyword evidence="14" id="KW-0472">Membrane</keyword>
<evidence type="ECO:0000256" key="7">
    <source>
        <dbReference type="ARBA" id="ARBA00022759"/>
    </source>
</evidence>
<dbReference type="Gene3D" id="2.170.260.10">
    <property type="entry name" value="paz domain"/>
    <property type="match status" value="1"/>
</dbReference>
<keyword evidence="21" id="KW-1185">Reference proteome</keyword>
<keyword evidence="14" id="KW-0812">Transmembrane</keyword>
<evidence type="ECO:0000313" key="21">
    <source>
        <dbReference type="Proteomes" id="UP001142055"/>
    </source>
</evidence>
<feature type="domain" description="RNase III" evidence="16">
    <location>
        <begin position="1360"/>
        <end position="1492"/>
    </location>
</feature>
<dbReference type="InterPro" id="IPR036389">
    <property type="entry name" value="RNase_III_sf"/>
</dbReference>
<dbReference type="EMBL" id="JAPWDV010000001">
    <property type="protein sequence ID" value="KAJ6223715.1"/>
    <property type="molecule type" value="Genomic_DNA"/>
</dbReference>
<dbReference type="GO" id="GO:0006396">
    <property type="term" value="P:RNA processing"/>
    <property type="evidence" value="ECO:0007669"/>
    <property type="project" value="InterPro"/>
</dbReference>
<keyword evidence="9" id="KW-0347">Helicase</keyword>
<evidence type="ECO:0000256" key="14">
    <source>
        <dbReference type="SAM" id="Phobius"/>
    </source>
</evidence>
<keyword evidence="14" id="KW-1133">Transmembrane helix</keyword>
<evidence type="ECO:0000256" key="15">
    <source>
        <dbReference type="SAM" id="SignalP"/>
    </source>
</evidence>
<dbReference type="SMART" id="SM00535">
    <property type="entry name" value="RIBOc"/>
    <property type="match status" value="2"/>
</dbReference>
<comment type="cofactor">
    <cofactor evidence="1">
        <name>Mn(2+)</name>
        <dbReference type="ChEBI" id="CHEBI:29035"/>
    </cofactor>
</comment>
<dbReference type="InterPro" id="IPR036085">
    <property type="entry name" value="PAZ_dom_sf"/>
</dbReference>
<keyword evidence="10" id="KW-0067">ATP-binding</keyword>
<dbReference type="Gene3D" id="3.30.160.380">
    <property type="entry name" value="Dicer dimerisation domain"/>
    <property type="match status" value="1"/>
</dbReference>
<dbReference type="PROSITE" id="PS50142">
    <property type="entry name" value="RNASE_3_2"/>
    <property type="match status" value="2"/>
</dbReference>
<keyword evidence="13" id="KW-0694">RNA-binding</keyword>
<dbReference type="InterPro" id="IPR000999">
    <property type="entry name" value="RNase_III_dom"/>
</dbReference>
<feature type="domain" description="PAZ" evidence="17">
    <location>
        <begin position="1011"/>
        <end position="1111"/>
    </location>
</feature>
<evidence type="ECO:0000256" key="10">
    <source>
        <dbReference type="ARBA" id="ARBA00022840"/>
    </source>
</evidence>
<dbReference type="InterPro" id="IPR038248">
    <property type="entry name" value="Dicer_dimer_sf"/>
</dbReference>
<dbReference type="PROSITE" id="PS51192">
    <property type="entry name" value="HELICASE_ATP_BIND_1"/>
    <property type="match status" value="1"/>
</dbReference>
<evidence type="ECO:0000256" key="11">
    <source>
        <dbReference type="ARBA" id="ARBA00022842"/>
    </source>
</evidence>
<keyword evidence="6" id="KW-0547">Nucleotide-binding</keyword>
<keyword evidence="11" id="KW-0460">Magnesium</keyword>
<evidence type="ECO:0000256" key="12">
    <source>
        <dbReference type="ARBA" id="ARBA00023211"/>
    </source>
</evidence>
<dbReference type="Gene3D" id="3.40.50.300">
    <property type="entry name" value="P-loop containing nucleotide triphosphate hydrolases"/>
    <property type="match status" value="1"/>
</dbReference>
<evidence type="ECO:0000259" key="17">
    <source>
        <dbReference type="PROSITE" id="PS50821"/>
    </source>
</evidence>
<organism evidence="20 21">
    <name type="scientific">Blomia tropicalis</name>
    <name type="common">Mite</name>
    <dbReference type="NCBI Taxonomy" id="40697"/>
    <lineage>
        <taxon>Eukaryota</taxon>
        <taxon>Metazoa</taxon>
        <taxon>Ecdysozoa</taxon>
        <taxon>Arthropoda</taxon>
        <taxon>Chelicerata</taxon>
        <taxon>Arachnida</taxon>
        <taxon>Acari</taxon>
        <taxon>Acariformes</taxon>
        <taxon>Sarcoptiformes</taxon>
        <taxon>Astigmata</taxon>
        <taxon>Glycyphagoidea</taxon>
        <taxon>Echimyopodidae</taxon>
        <taxon>Blomia</taxon>
    </lineage>
</organism>
<dbReference type="Pfam" id="PF02170">
    <property type="entry name" value="PAZ"/>
    <property type="match status" value="1"/>
</dbReference>
<dbReference type="InterPro" id="IPR027417">
    <property type="entry name" value="P-loop_NTPase"/>
</dbReference>
<dbReference type="Pfam" id="PF00636">
    <property type="entry name" value="Ribonuclease_3"/>
    <property type="match status" value="2"/>
</dbReference>
<evidence type="ECO:0000256" key="2">
    <source>
        <dbReference type="ARBA" id="ARBA00001946"/>
    </source>
</evidence>
<feature type="chain" id="PRO_5040259407" evidence="15">
    <location>
        <begin position="19"/>
        <end position="1739"/>
    </location>
</feature>
<dbReference type="GO" id="GO:0046872">
    <property type="term" value="F:metal ion binding"/>
    <property type="evidence" value="ECO:0007669"/>
    <property type="project" value="UniProtKB-KW"/>
</dbReference>
<accession>A0A9Q0MHM2</accession>
<dbReference type="SUPFAM" id="SSF69065">
    <property type="entry name" value="RNase III domain-like"/>
    <property type="match status" value="2"/>
</dbReference>
<dbReference type="PROSITE" id="PS51327">
    <property type="entry name" value="DICER_DSRBF"/>
    <property type="match status" value="1"/>
</dbReference>
<evidence type="ECO:0000259" key="16">
    <source>
        <dbReference type="PROSITE" id="PS50142"/>
    </source>
</evidence>
<keyword evidence="15" id="KW-0732">Signal</keyword>
<name>A0A9Q0MHM2_BLOTA</name>
<dbReference type="Pfam" id="PF00270">
    <property type="entry name" value="DEAD"/>
    <property type="match status" value="1"/>
</dbReference>
<evidence type="ECO:0000256" key="1">
    <source>
        <dbReference type="ARBA" id="ARBA00001936"/>
    </source>
</evidence>
<dbReference type="GO" id="GO:0003723">
    <property type="term" value="F:RNA binding"/>
    <property type="evidence" value="ECO:0007669"/>
    <property type="project" value="UniProtKB-UniRule"/>
</dbReference>
<dbReference type="SUPFAM" id="SSF101690">
    <property type="entry name" value="PAZ domain"/>
    <property type="match status" value="1"/>
</dbReference>
<keyword evidence="5" id="KW-0677">Repeat</keyword>
<dbReference type="InterPro" id="IPR014001">
    <property type="entry name" value="Helicase_ATP-bd"/>
</dbReference>
<evidence type="ECO:0000313" key="20">
    <source>
        <dbReference type="EMBL" id="KAJ6223715.1"/>
    </source>
</evidence>
<evidence type="ECO:0000259" key="19">
    <source>
        <dbReference type="PROSITE" id="PS51327"/>
    </source>
</evidence>
<evidence type="ECO:0000256" key="4">
    <source>
        <dbReference type="ARBA" id="ARBA00022723"/>
    </source>
</evidence>
<evidence type="ECO:0000256" key="8">
    <source>
        <dbReference type="ARBA" id="ARBA00022801"/>
    </source>
</evidence>
<comment type="caution">
    <text evidence="20">The sequence shown here is derived from an EMBL/GenBank/DDBJ whole genome shotgun (WGS) entry which is preliminary data.</text>
</comment>
<dbReference type="Gene3D" id="1.10.1520.10">
    <property type="entry name" value="Ribonuclease III domain"/>
    <property type="match status" value="2"/>
</dbReference>
<keyword evidence="7" id="KW-0255">Endonuclease</keyword>
<dbReference type="InterPro" id="IPR011545">
    <property type="entry name" value="DEAD/DEAH_box_helicase_dom"/>
</dbReference>
<dbReference type="OMA" id="DSMEYSC"/>
<dbReference type="InterPro" id="IPR005034">
    <property type="entry name" value="Dicer_dimerisation"/>
</dbReference>
<dbReference type="GO" id="GO:0004386">
    <property type="term" value="F:helicase activity"/>
    <property type="evidence" value="ECO:0007669"/>
    <property type="project" value="UniProtKB-KW"/>
</dbReference>
<evidence type="ECO:0000256" key="9">
    <source>
        <dbReference type="ARBA" id="ARBA00022806"/>
    </source>
</evidence>
<evidence type="ECO:0000256" key="5">
    <source>
        <dbReference type="ARBA" id="ARBA00022737"/>
    </source>
</evidence>
<dbReference type="Pfam" id="PF03368">
    <property type="entry name" value="Dicer_dimer"/>
    <property type="match status" value="1"/>
</dbReference>
<keyword evidence="8" id="KW-0378">Hydrolase</keyword>
<keyword evidence="3" id="KW-0540">Nuclease</keyword>
<dbReference type="InterPro" id="IPR003100">
    <property type="entry name" value="PAZ_dom"/>
</dbReference>
<dbReference type="GO" id="GO:0004525">
    <property type="term" value="F:ribonuclease III activity"/>
    <property type="evidence" value="ECO:0007669"/>
    <property type="project" value="InterPro"/>
</dbReference>
<evidence type="ECO:0000259" key="18">
    <source>
        <dbReference type="PROSITE" id="PS51192"/>
    </source>
</evidence>
<evidence type="ECO:0000256" key="6">
    <source>
        <dbReference type="ARBA" id="ARBA00022741"/>
    </source>
</evidence>
<keyword evidence="4" id="KW-0479">Metal-binding</keyword>
<protein>
    <submittedName>
        <fullName evidence="20">Uncharacterized protein</fullName>
    </submittedName>
</protein>
<dbReference type="SUPFAM" id="SSF52540">
    <property type="entry name" value="P-loop containing nucleoside triphosphate hydrolases"/>
    <property type="match status" value="1"/>
</dbReference>
<reference evidence="20" key="1">
    <citation type="submission" date="2022-12" db="EMBL/GenBank/DDBJ databases">
        <title>Genome assemblies of Blomia tropicalis.</title>
        <authorList>
            <person name="Cui Y."/>
        </authorList>
    </citation>
    <scope>NUCLEOTIDE SEQUENCE</scope>
    <source>
        <tissue evidence="20">Adult mites</tissue>
    </source>
</reference>